<feature type="chain" id="PRO_5020285958" description="LTXXQ motif family protein" evidence="1">
    <location>
        <begin position="21"/>
        <end position="115"/>
    </location>
</feature>
<accession>A0A4R6W4Q7</accession>
<proteinExistence type="predicted"/>
<evidence type="ECO:0000313" key="3">
    <source>
        <dbReference type="Proteomes" id="UP000295292"/>
    </source>
</evidence>
<organism evidence="2 3">
    <name type="scientific">Sphingobacterium yanglingense</name>
    <dbReference type="NCBI Taxonomy" id="1437280"/>
    <lineage>
        <taxon>Bacteria</taxon>
        <taxon>Pseudomonadati</taxon>
        <taxon>Bacteroidota</taxon>
        <taxon>Sphingobacteriia</taxon>
        <taxon>Sphingobacteriales</taxon>
        <taxon>Sphingobacteriaceae</taxon>
        <taxon>Sphingobacterium</taxon>
    </lineage>
</organism>
<reference evidence="2 3" key="1">
    <citation type="submission" date="2019-03" db="EMBL/GenBank/DDBJ databases">
        <title>Genomic Encyclopedia of Archaeal and Bacterial Type Strains, Phase II (KMG-II): from individual species to whole genera.</title>
        <authorList>
            <person name="Goeker M."/>
        </authorList>
    </citation>
    <scope>NUCLEOTIDE SEQUENCE [LARGE SCALE GENOMIC DNA]</scope>
    <source>
        <strain evidence="2 3">DSM 28353</strain>
    </source>
</reference>
<keyword evidence="3" id="KW-1185">Reference proteome</keyword>
<protein>
    <recommendedName>
        <fullName evidence="4">LTXXQ motif family protein</fullName>
    </recommendedName>
</protein>
<evidence type="ECO:0000256" key="1">
    <source>
        <dbReference type="SAM" id="SignalP"/>
    </source>
</evidence>
<dbReference type="RefSeq" id="WP_133586784.1">
    <property type="nucleotide sequence ID" value="NZ_SNYV01000020.1"/>
</dbReference>
<dbReference type="OrthoDB" id="710376at2"/>
<keyword evidence="1" id="KW-0732">Signal</keyword>
<comment type="caution">
    <text evidence="2">The sequence shown here is derived from an EMBL/GenBank/DDBJ whole genome shotgun (WGS) entry which is preliminary data.</text>
</comment>
<name>A0A4R6W4Q7_9SPHI</name>
<gene>
    <name evidence="2" type="ORF">CLV99_4657</name>
</gene>
<dbReference type="Proteomes" id="UP000295292">
    <property type="component" value="Unassembled WGS sequence"/>
</dbReference>
<evidence type="ECO:0008006" key="4">
    <source>
        <dbReference type="Google" id="ProtNLM"/>
    </source>
</evidence>
<dbReference type="EMBL" id="SNYV01000020">
    <property type="protein sequence ID" value="TDQ72194.1"/>
    <property type="molecule type" value="Genomic_DNA"/>
</dbReference>
<evidence type="ECO:0000313" key="2">
    <source>
        <dbReference type="EMBL" id="TDQ72194.1"/>
    </source>
</evidence>
<feature type="signal peptide" evidence="1">
    <location>
        <begin position="1"/>
        <end position="20"/>
    </location>
</feature>
<sequence>MKKLILTGLSFLFAITILFAQEINPENKAKETVTELTEKLTLTDDQQTAVYNIVLEKVNAKIAIKSDTTLSADVVKEQIQALTATANGKINDLLTDEQKPLFVQYLEEKMANKKE</sequence>
<dbReference type="AlphaFoldDB" id="A0A4R6W4Q7"/>